<dbReference type="InterPro" id="IPR024079">
    <property type="entry name" value="MetalloPept_cat_dom_sf"/>
</dbReference>
<dbReference type="Pfam" id="PF13520">
    <property type="entry name" value="AA_permease_2"/>
    <property type="match status" value="1"/>
</dbReference>
<keyword evidence="5 13" id="KW-0812">Transmembrane</keyword>
<dbReference type="GO" id="GO:0005886">
    <property type="term" value="C:plasma membrane"/>
    <property type="evidence" value="ECO:0007669"/>
    <property type="project" value="TreeGrafter"/>
</dbReference>
<comment type="cofactor">
    <cofactor evidence="1">
        <name>Zn(2+)</name>
        <dbReference type="ChEBI" id="CHEBI:29105"/>
    </cofactor>
</comment>
<comment type="similarity">
    <text evidence="3">Belongs to the peptidase M13 family.</text>
</comment>
<evidence type="ECO:0000256" key="5">
    <source>
        <dbReference type="ARBA" id="ARBA00022692"/>
    </source>
</evidence>
<name>A0AAQ4FGS9_AMBAM</name>
<gene>
    <name evidence="16" type="ORF">V5799_023706</name>
</gene>
<keyword evidence="9 13" id="KW-1133">Transmembrane helix</keyword>
<evidence type="ECO:0000256" key="3">
    <source>
        <dbReference type="ARBA" id="ARBA00007357"/>
    </source>
</evidence>
<sequence>MERASSRVELIMDYAWTSYVVPHRKQSAVDKVVALFQSCVAALSPGGGDRGTLCALLAQLGLTPSTVSLGSAFRAVLVLSSRHSLHLLFAVERNATGITLRAVHPPPAGGPPAYVRRVTELALRDDPELVGRDLSLVESELAARPVPDEQEERTVALEVVADECGTLRDWLTELPGANTHTPVAVQAPVAVRWYANFFRRHRSDPVLRRYVAWHTARVLGSLTQYDLFRTTLQNSLGLLEPSPALVKATCLAHAANLMPLAYNAFVVRHFVTRRSRRAVESMAEGLRAAAAAGVRASRWMSDRPKAMATAKIRRLTWLLPRHRHELPVNRAYSHTGDLGLTDFLSSYLNVTGHSVHGDSEEANQASVNVAYSPKQNTIVVTAGMLNTPFFEETLPAAFNYAGLGQRMAAELLHSVDEEGRWHDERGRKRSWWDDATADEYRNRLQCPKGGGQALLESSAVRLAFQAFRRTHQHVLLKGLEIYSPHQIFFISRCHKWCGREGSPCNMAMRNLEEFATAFKCKPGQAMSPHERSPEKAVSPRSLSSAPLSSKSLSHVDPAAVSLRDPASPYTSAAQSPGRGQASAAVRPDSGRASPIGSVNSAPPLAARSTFDHTQPDSGPGSGYGSLVSGPGAASQASRVAVSSYGTALYGHSYGVATAATSTSPYRPSQRRKQTRSKSAVNAVLYDPRFLVIAVLFSSTCIVVLVAIALVFGKTPQVESNVCTTGACLALNTLFVEGADFSVNPCDNFYEHVCSGWGRRAESASVYDKHLSLFLDNWIAITRAMSSATEEQLQDVRSEYMAVLRETGNYTLLDRYHELIRVPPLFSILPLFHADSIDAANYGSFGVLLGAAATRLFTDRVRREGNPVLTAEQDRRLGCFLQGSGFRHHRDVVHRSVAVDVVLKAWKTSSGSTTPQRLTFGYHRLSHFVSSGGGVGGRSCWGMGDRVRAFVGALVRRKRVGADVAEASQLNRCLSTFDLTLLGVGGTLGLGIYVLAGQVASTKAGPAVVLSFLIAAIASVFSGLCYAEFGARVPRAGSAYVYSYVTVGEFMAFVIGWNLILEYIIGTGLGGEGLQWLPRQPAEPHDRGAHASVDAH</sequence>
<keyword evidence="11 13" id="KW-0472">Membrane</keyword>
<comment type="caution">
    <text evidence="16">The sequence shown here is derived from an EMBL/GenBank/DDBJ whole genome shotgun (WGS) entry which is preliminary data.</text>
</comment>
<dbReference type="EMBL" id="JARKHS020002678">
    <property type="protein sequence ID" value="KAK8786517.1"/>
    <property type="molecule type" value="Genomic_DNA"/>
</dbReference>
<dbReference type="Proteomes" id="UP001321473">
    <property type="component" value="Unassembled WGS sequence"/>
</dbReference>
<evidence type="ECO:0000256" key="9">
    <source>
        <dbReference type="ARBA" id="ARBA00022989"/>
    </source>
</evidence>
<evidence type="ECO:0000256" key="10">
    <source>
        <dbReference type="ARBA" id="ARBA00023049"/>
    </source>
</evidence>
<organism evidence="16 17">
    <name type="scientific">Amblyomma americanum</name>
    <name type="common">Lone star tick</name>
    <dbReference type="NCBI Taxonomy" id="6943"/>
    <lineage>
        <taxon>Eukaryota</taxon>
        <taxon>Metazoa</taxon>
        <taxon>Ecdysozoa</taxon>
        <taxon>Arthropoda</taxon>
        <taxon>Chelicerata</taxon>
        <taxon>Arachnida</taxon>
        <taxon>Acari</taxon>
        <taxon>Parasitiformes</taxon>
        <taxon>Ixodida</taxon>
        <taxon>Ixodoidea</taxon>
        <taxon>Ixodidae</taxon>
        <taxon>Amblyomminae</taxon>
        <taxon>Amblyomma</taxon>
    </lineage>
</organism>
<dbReference type="InterPro" id="IPR018497">
    <property type="entry name" value="Peptidase_M13_C"/>
</dbReference>
<evidence type="ECO:0000259" key="15">
    <source>
        <dbReference type="Pfam" id="PF05649"/>
    </source>
</evidence>
<feature type="transmembrane region" description="Helical" evidence="13">
    <location>
        <begin position="689"/>
        <end position="711"/>
    </location>
</feature>
<protein>
    <recommendedName>
        <fullName evidence="18">M13 family peptidase</fullName>
    </recommendedName>
</protein>
<evidence type="ECO:0000259" key="14">
    <source>
        <dbReference type="Pfam" id="PF01431"/>
    </source>
</evidence>
<dbReference type="PROSITE" id="PS51885">
    <property type="entry name" value="NEPRILYSIN"/>
    <property type="match status" value="2"/>
</dbReference>
<evidence type="ECO:0000256" key="12">
    <source>
        <dbReference type="SAM" id="MobiDB-lite"/>
    </source>
</evidence>
<accession>A0AAQ4FGS9</accession>
<evidence type="ECO:0000313" key="16">
    <source>
        <dbReference type="EMBL" id="KAK8786517.1"/>
    </source>
</evidence>
<reference evidence="16 17" key="1">
    <citation type="journal article" date="2023" name="Arcadia Sci">
        <title>De novo assembly of a long-read Amblyomma americanum tick genome.</title>
        <authorList>
            <person name="Chou S."/>
            <person name="Poskanzer K.E."/>
            <person name="Rollins M."/>
            <person name="Thuy-Boun P.S."/>
        </authorList>
    </citation>
    <scope>NUCLEOTIDE SEQUENCE [LARGE SCALE GENOMIC DNA]</scope>
    <source>
        <strain evidence="16">F_SG_1</strain>
        <tissue evidence="16">Salivary glands</tissue>
    </source>
</reference>
<comment type="subcellular location">
    <subcellularLocation>
        <location evidence="2">Membrane</location>
        <topology evidence="2">Multi-pass membrane protein</topology>
    </subcellularLocation>
</comment>
<dbReference type="SUPFAM" id="SSF55486">
    <property type="entry name" value="Metalloproteases ('zincins'), catalytic domain"/>
    <property type="match status" value="2"/>
</dbReference>
<dbReference type="PANTHER" id="PTHR11733:SF241">
    <property type="entry name" value="GH26575P-RELATED"/>
    <property type="match status" value="1"/>
</dbReference>
<dbReference type="InterPro" id="IPR000718">
    <property type="entry name" value="Peptidase_M13"/>
</dbReference>
<dbReference type="AlphaFoldDB" id="A0AAQ4FGS9"/>
<feature type="transmembrane region" description="Helical" evidence="13">
    <location>
        <begin position="978"/>
        <end position="1000"/>
    </location>
</feature>
<evidence type="ECO:0000256" key="6">
    <source>
        <dbReference type="ARBA" id="ARBA00022723"/>
    </source>
</evidence>
<feature type="domain" description="Peptidase M13 N-terminal" evidence="15">
    <location>
        <begin position="167"/>
        <end position="315"/>
    </location>
</feature>
<dbReference type="InterPro" id="IPR008753">
    <property type="entry name" value="Peptidase_M13_N"/>
</dbReference>
<dbReference type="GO" id="GO:0046872">
    <property type="term" value="F:metal ion binding"/>
    <property type="evidence" value="ECO:0007669"/>
    <property type="project" value="UniProtKB-KW"/>
</dbReference>
<evidence type="ECO:0000256" key="4">
    <source>
        <dbReference type="ARBA" id="ARBA00022670"/>
    </source>
</evidence>
<keyword evidence="6" id="KW-0479">Metal-binding</keyword>
<feature type="domain" description="Peptidase M13 C-terminal" evidence="14">
    <location>
        <begin position="458"/>
        <end position="531"/>
    </location>
</feature>
<evidence type="ECO:0000256" key="1">
    <source>
        <dbReference type="ARBA" id="ARBA00001947"/>
    </source>
</evidence>
<dbReference type="GO" id="GO:0022857">
    <property type="term" value="F:transmembrane transporter activity"/>
    <property type="evidence" value="ECO:0007669"/>
    <property type="project" value="InterPro"/>
</dbReference>
<evidence type="ECO:0000256" key="8">
    <source>
        <dbReference type="ARBA" id="ARBA00022833"/>
    </source>
</evidence>
<evidence type="ECO:0000256" key="2">
    <source>
        <dbReference type="ARBA" id="ARBA00004141"/>
    </source>
</evidence>
<dbReference type="Gene3D" id="3.40.390.10">
    <property type="entry name" value="Collagenase (Catalytic Domain)"/>
    <property type="match status" value="3"/>
</dbReference>
<evidence type="ECO:0000313" key="17">
    <source>
        <dbReference type="Proteomes" id="UP001321473"/>
    </source>
</evidence>
<dbReference type="InterPro" id="IPR002293">
    <property type="entry name" value="AA/rel_permease1"/>
</dbReference>
<proteinExistence type="inferred from homology"/>
<dbReference type="Pfam" id="PF01431">
    <property type="entry name" value="Peptidase_M13"/>
    <property type="match status" value="2"/>
</dbReference>
<dbReference type="GO" id="GO:0016485">
    <property type="term" value="P:protein processing"/>
    <property type="evidence" value="ECO:0007669"/>
    <property type="project" value="TreeGrafter"/>
</dbReference>
<keyword evidence="10" id="KW-0482">Metalloprotease</keyword>
<evidence type="ECO:0000256" key="7">
    <source>
        <dbReference type="ARBA" id="ARBA00022801"/>
    </source>
</evidence>
<keyword evidence="7" id="KW-0378">Hydrolase</keyword>
<dbReference type="PANTHER" id="PTHR11733">
    <property type="entry name" value="ZINC METALLOPROTEASE FAMILY M13 NEPRILYSIN-RELATED"/>
    <property type="match status" value="1"/>
</dbReference>
<feature type="transmembrane region" description="Helical" evidence="13">
    <location>
        <begin position="1006"/>
        <end position="1026"/>
    </location>
</feature>
<feature type="compositionally biased region" description="Low complexity" evidence="12">
    <location>
        <begin position="538"/>
        <end position="552"/>
    </location>
</feature>
<evidence type="ECO:0000256" key="11">
    <source>
        <dbReference type="ARBA" id="ARBA00023136"/>
    </source>
</evidence>
<dbReference type="Pfam" id="PF05649">
    <property type="entry name" value="Peptidase_M13_N"/>
    <property type="match status" value="1"/>
</dbReference>
<dbReference type="Gene3D" id="1.10.1380.10">
    <property type="entry name" value="Neutral endopeptidase , domain2"/>
    <property type="match status" value="1"/>
</dbReference>
<dbReference type="InterPro" id="IPR042089">
    <property type="entry name" value="Peptidase_M13_dom_2"/>
</dbReference>
<keyword evidence="17" id="KW-1185">Reference proteome</keyword>
<feature type="domain" description="Peptidase M13 C-terminal" evidence="14">
    <location>
        <begin position="368"/>
        <end position="446"/>
    </location>
</feature>
<keyword evidence="8" id="KW-0862">Zinc</keyword>
<evidence type="ECO:0008006" key="18">
    <source>
        <dbReference type="Google" id="ProtNLM"/>
    </source>
</evidence>
<evidence type="ECO:0000256" key="13">
    <source>
        <dbReference type="SAM" id="Phobius"/>
    </source>
</evidence>
<keyword evidence="4" id="KW-0645">Protease</keyword>
<dbReference type="GO" id="GO:0004222">
    <property type="term" value="F:metalloendopeptidase activity"/>
    <property type="evidence" value="ECO:0007669"/>
    <property type="project" value="InterPro"/>
</dbReference>
<dbReference type="Gene3D" id="1.20.1740.10">
    <property type="entry name" value="Amino acid/polyamine transporter I"/>
    <property type="match status" value="1"/>
</dbReference>
<feature type="region of interest" description="Disordered" evidence="12">
    <location>
        <begin position="523"/>
        <end position="628"/>
    </location>
</feature>
<feature type="transmembrane region" description="Helical" evidence="13">
    <location>
        <begin position="1038"/>
        <end position="1059"/>
    </location>
</feature>